<feature type="compositionally biased region" description="Polar residues" evidence="2">
    <location>
        <begin position="2069"/>
        <end position="2081"/>
    </location>
</feature>
<feature type="compositionally biased region" description="Basic and acidic residues" evidence="2">
    <location>
        <begin position="4191"/>
        <end position="4209"/>
    </location>
</feature>
<feature type="compositionally biased region" description="Basic residues" evidence="2">
    <location>
        <begin position="1265"/>
        <end position="1274"/>
    </location>
</feature>
<feature type="region of interest" description="Disordered" evidence="2">
    <location>
        <begin position="1"/>
        <end position="137"/>
    </location>
</feature>
<keyword evidence="1" id="KW-0479">Metal-binding</keyword>
<feature type="compositionally biased region" description="Low complexity" evidence="2">
    <location>
        <begin position="1876"/>
        <end position="1886"/>
    </location>
</feature>
<reference evidence="5" key="3">
    <citation type="journal article" date="2014" name="Nature">
        <title>Elephant shark genome provides unique insights into gnathostome evolution.</title>
        <authorList>
            <consortium name="International Elephant Shark Genome Sequencing Consortium"/>
            <person name="Venkatesh B."/>
            <person name="Lee A.P."/>
            <person name="Ravi V."/>
            <person name="Maurya A.K."/>
            <person name="Lian M.M."/>
            <person name="Swann J.B."/>
            <person name="Ohta Y."/>
            <person name="Flajnik M.F."/>
            <person name="Sutoh Y."/>
            <person name="Kasahara M."/>
            <person name="Hoon S."/>
            <person name="Gangu V."/>
            <person name="Roy S.W."/>
            <person name="Irimia M."/>
            <person name="Korzh V."/>
            <person name="Kondrychyn I."/>
            <person name="Lim Z.W."/>
            <person name="Tay B.H."/>
            <person name="Tohari S."/>
            <person name="Kong K.W."/>
            <person name="Ho S."/>
            <person name="Lorente-Galdos B."/>
            <person name="Quilez J."/>
            <person name="Marques-Bonet T."/>
            <person name="Raney B.J."/>
            <person name="Ingham P.W."/>
            <person name="Tay A."/>
            <person name="Hillier L.W."/>
            <person name="Minx P."/>
            <person name="Boehm T."/>
            <person name="Wilson R.K."/>
            <person name="Brenner S."/>
            <person name="Warren W.C."/>
        </authorList>
    </citation>
    <scope>NUCLEOTIDE SEQUENCE [LARGE SCALE GENOMIC DNA]</scope>
</reference>
<feature type="compositionally biased region" description="Polar residues" evidence="2">
    <location>
        <begin position="3609"/>
        <end position="3626"/>
    </location>
</feature>
<feature type="compositionally biased region" description="Polar residues" evidence="2">
    <location>
        <begin position="3083"/>
        <end position="3093"/>
    </location>
</feature>
<feature type="compositionally biased region" description="Polar residues" evidence="2">
    <location>
        <begin position="1251"/>
        <end position="1260"/>
    </location>
</feature>
<feature type="region of interest" description="Disordered" evidence="2">
    <location>
        <begin position="3276"/>
        <end position="3304"/>
    </location>
</feature>
<proteinExistence type="predicted"/>
<feature type="domain" description="C2H2-type" evidence="3">
    <location>
        <begin position="3653"/>
        <end position="3680"/>
    </location>
</feature>
<dbReference type="InterPro" id="IPR013087">
    <property type="entry name" value="Znf_C2H2_type"/>
</dbReference>
<feature type="region of interest" description="Disordered" evidence="2">
    <location>
        <begin position="4183"/>
        <end position="4225"/>
    </location>
</feature>
<feature type="compositionally biased region" description="Low complexity" evidence="2">
    <location>
        <begin position="2034"/>
        <end position="2047"/>
    </location>
</feature>
<evidence type="ECO:0000256" key="1">
    <source>
        <dbReference type="PROSITE-ProRule" id="PRU00042"/>
    </source>
</evidence>
<evidence type="ECO:0000313" key="5">
    <source>
        <dbReference type="Proteomes" id="UP000314986"/>
    </source>
</evidence>
<feature type="compositionally biased region" description="Polar residues" evidence="2">
    <location>
        <begin position="704"/>
        <end position="719"/>
    </location>
</feature>
<protein>
    <recommendedName>
        <fullName evidence="3">C2H2-type domain-containing protein</fullName>
    </recommendedName>
</protein>
<feature type="region of interest" description="Disordered" evidence="2">
    <location>
        <begin position="2132"/>
        <end position="2165"/>
    </location>
</feature>
<feature type="compositionally biased region" description="Polar residues" evidence="2">
    <location>
        <begin position="3284"/>
        <end position="3299"/>
    </location>
</feature>
<keyword evidence="1" id="KW-0863">Zinc-finger</keyword>
<feature type="region of interest" description="Disordered" evidence="2">
    <location>
        <begin position="2022"/>
        <end position="2081"/>
    </location>
</feature>
<dbReference type="InterPro" id="IPR039270">
    <property type="entry name" value="ZNF469"/>
</dbReference>
<name>A0A4W3JE36_CALMI</name>
<dbReference type="SMART" id="SM00355">
    <property type="entry name" value="ZnF_C2H2"/>
    <property type="match status" value="8"/>
</dbReference>
<dbReference type="Gene3D" id="3.30.160.60">
    <property type="entry name" value="Classic Zinc Finger"/>
    <property type="match status" value="2"/>
</dbReference>
<feature type="compositionally biased region" description="Low complexity" evidence="2">
    <location>
        <begin position="688"/>
        <end position="703"/>
    </location>
</feature>
<feature type="region of interest" description="Disordered" evidence="2">
    <location>
        <begin position="2688"/>
        <end position="2710"/>
    </location>
</feature>
<feature type="compositionally biased region" description="Polar residues" evidence="2">
    <location>
        <begin position="365"/>
        <end position="385"/>
    </location>
</feature>
<dbReference type="GO" id="GO:0008270">
    <property type="term" value="F:zinc ion binding"/>
    <property type="evidence" value="ECO:0007669"/>
    <property type="project" value="UniProtKB-KW"/>
</dbReference>
<dbReference type="SUPFAM" id="SSF57667">
    <property type="entry name" value="beta-beta-alpha zinc fingers"/>
    <property type="match status" value="1"/>
</dbReference>
<feature type="domain" description="C2H2-type" evidence="3">
    <location>
        <begin position="3936"/>
        <end position="3958"/>
    </location>
</feature>
<feature type="domain" description="C2H2-type" evidence="3">
    <location>
        <begin position="3855"/>
        <end position="3882"/>
    </location>
</feature>
<feature type="compositionally biased region" description="Basic residues" evidence="2">
    <location>
        <begin position="1032"/>
        <end position="1048"/>
    </location>
</feature>
<dbReference type="PANTHER" id="PTHR21465:SF2">
    <property type="entry name" value="ZINC FINGER PROTEIN 469"/>
    <property type="match status" value="1"/>
</dbReference>
<feature type="compositionally biased region" description="Low complexity" evidence="2">
    <location>
        <begin position="1275"/>
        <end position="1299"/>
    </location>
</feature>
<dbReference type="Ensembl" id="ENSCMIT00000036897.1">
    <property type="protein sequence ID" value="ENSCMIP00000036358.1"/>
    <property type="gene ID" value="ENSCMIG00000015363.1"/>
</dbReference>
<dbReference type="Proteomes" id="UP000314986">
    <property type="component" value="Unassembled WGS sequence"/>
</dbReference>
<feature type="region of interest" description="Disordered" evidence="2">
    <location>
        <begin position="1012"/>
        <end position="1051"/>
    </location>
</feature>
<feature type="region of interest" description="Disordered" evidence="2">
    <location>
        <begin position="653"/>
        <end position="719"/>
    </location>
</feature>
<reference evidence="4" key="5">
    <citation type="submission" date="2025-09" db="UniProtKB">
        <authorList>
            <consortium name="Ensembl"/>
        </authorList>
    </citation>
    <scope>IDENTIFICATION</scope>
</reference>
<evidence type="ECO:0000259" key="3">
    <source>
        <dbReference type="PROSITE" id="PS50157"/>
    </source>
</evidence>
<feature type="compositionally biased region" description="Low complexity" evidence="2">
    <location>
        <begin position="3987"/>
        <end position="3998"/>
    </location>
</feature>
<feature type="domain" description="C2H2-type" evidence="3">
    <location>
        <begin position="831"/>
        <end position="861"/>
    </location>
</feature>
<feature type="compositionally biased region" description="Polar residues" evidence="2">
    <location>
        <begin position="1943"/>
        <end position="1959"/>
    </location>
</feature>
<keyword evidence="1" id="KW-0862">Zinc</keyword>
<feature type="compositionally biased region" description="Low complexity" evidence="2">
    <location>
        <begin position="402"/>
        <end position="422"/>
    </location>
</feature>
<reference evidence="5" key="2">
    <citation type="journal article" date="2007" name="PLoS Biol.">
        <title>Survey sequencing and comparative analysis of the elephant shark (Callorhinchus milii) genome.</title>
        <authorList>
            <person name="Venkatesh B."/>
            <person name="Kirkness E.F."/>
            <person name="Loh Y.H."/>
            <person name="Halpern A.L."/>
            <person name="Lee A.P."/>
            <person name="Johnson J."/>
            <person name="Dandona N."/>
            <person name="Viswanathan L.D."/>
            <person name="Tay A."/>
            <person name="Venter J.C."/>
            <person name="Strausberg R.L."/>
            <person name="Brenner S."/>
        </authorList>
    </citation>
    <scope>NUCLEOTIDE SEQUENCE [LARGE SCALE GENOMIC DNA]</scope>
</reference>
<dbReference type="GeneTree" id="ENSGT00530000065415"/>
<feature type="region of interest" description="Disordered" evidence="2">
    <location>
        <begin position="3609"/>
        <end position="3628"/>
    </location>
</feature>
<feature type="compositionally biased region" description="Basic and acidic residues" evidence="2">
    <location>
        <begin position="1300"/>
        <end position="1310"/>
    </location>
</feature>
<feature type="domain" description="C2H2-type" evidence="3">
    <location>
        <begin position="2897"/>
        <end position="2925"/>
    </location>
</feature>
<feature type="region of interest" description="Disordered" evidence="2">
    <location>
        <begin position="4266"/>
        <end position="4301"/>
    </location>
</feature>
<feature type="region of interest" description="Disordered" evidence="2">
    <location>
        <begin position="239"/>
        <end position="270"/>
    </location>
</feature>
<feature type="compositionally biased region" description="Low complexity" evidence="2">
    <location>
        <begin position="105"/>
        <end position="122"/>
    </location>
</feature>
<feature type="region of interest" description="Disordered" evidence="2">
    <location>
        <begin position="290"/>
        <end position="422"/>
    </location>
</feature>
<feature type="region of interest" description="Disordered" evidence="2">
    <location>
        <begin position="1251"/>
        <end position="1312"/>
    </location>
</feature>
<dbReference type="PROSITE" id="PS00028">
    <property type="entry name" value="ZINC_FINGER_C2H2_1"/>
    <property type="match status" value="6"/>
</dbReference>
<sequence length="4384" mass="484712">MTGDTQHVYAIKDSDTDPKQQQKEGVFEHFSEKDPGEINNNNDSVSESCETVLDNSSLTDSHLHSKNKETYNQREAVIRPQQAGRIDFKSLQNRPKYSCDRPWTSSSNSTSGKSSPQSPTGKNRGKDKNKRYGKGPHHLYKLSIVNSRSNPTIGIAYPQQKVTPTKKLEGTREPVTGSYRFNVPSIPEREAELQQEDLSYNRHFQEVSTNFTSTSYTSHATVAACQHLTLKAPPQANVNVSRDDSNSNGQLQYPEFHGNGNSSAISPFPMDWHSPEKTFAGTSYGIPSHKHSTFHGAAESSKPSAQGFRPIPFQYPLPQLHEAAPDPFNGDHTHSNFVFQLSGDGQEETASNDRYSASADGRSYPQPSQQTQFVRPSSQGTQHQPALSCYKGRTDHPNDTNGAISSSGAISSPGAIPSPGAIEQNRNTFQENQTGKALRRNLTHSSLPQMHYQDKIYSGSNSSLPDDLVPFVKNISNNTHSPSRVPQLWEGGNKMFSSKDQNSAPYSPSVGNQFSYQCQSVNNLSHADHRQHVQRNGASRFPWQQIHLTSAMPNQNRIELSRQLSSQQLAFPLGASEWQECKKSQKSIPLCNPKPFHNKNHVPNEGFQNSRNDGTRQNCNTATAFPFQNAEDNTSPPLCEPRSENSFCGINEPVVSAPSRGGGHTLSLPKMGLMSASPYQSPPPSPAPNLGSSSTCSSLSPVSTVHSTNSPLNSNSEDNQVPIVVTSPNFYHLHSLAKEGKSFSASDQMGAGLLQHHHDGGRTFTFSSGEAIRETKESHLLYVQEHPYPQQAADSNGYIHSFSSEPPAFSEEQLFANSLSSANLDQLDVLLTCKQCDQNFSNVASFLDHRQYCGLHSGCHTESHETSRMVENRRFQVESTKATQSTGSKSGSDLHQSLLCLSKPCDLLLDSETAGDPKDDPFKINIFSGTGSSSISLTASDLEIDDAKLDSLINETLNGLDYQSDNAEIDSSFIEAFADDELSTTKNAGNGPAYKTKDCTPLENKTKLTETEAKQATQRKILHGKGNDNKNVHRKGRNKHSTKKHSAKHSAATVLPGTNSEKVDKFSVKGVSYENSFDILKYSEPGAKIGKLRGGRKLSSVVKIKLSEVLSQSVHSTKKNSARGKHKGFSEVQATVCPGLLSPAAVNGSSTLRRPVIKDIKKRKSGSGTWSKELIHKIVQQKNKLHKLHLGEYDYISDSDQETEPPSSKCLAPCLSRLSKYRFTKDHKSKPGRVKEDESWKCIKIRKTPEQNVELQSQDVTKGHYGSRFRRRSSHSSTSSDHSNTTSSSSENISSPNSTERTDSDNERGKHMTRSKYSAVLPVADHAFHSTLNIASAYSGVPIGIAKENSINHSKGAKKYALLSGRRHHRANHNSMHTGYLDEPQTAPTTEVEDKCTADSNPSQIQRVHKENTALEARIFSEKNVLITSVVATRPVDSINTKLIFDRRPEIRFSSCDNSSVEYPTININQCSSTQLNDLTTDVTDDLTAVSKKLKDSLVGTTVFYEPNVGCFQDNSSVFNIHGHDDSTENSTTKNYCGHRELENQHQSDIFPDSFSSVSSHLEGIFFCQNESNVNSLEKNHIKQSIGVYSNEKGPSKIKSPVSFNTAGLFGELPISSFNSQLYTDTPVNKENYFPFNCGSEPEDNRTAYHLQYSSFLEHKDWNLLQDVSTILPDELSNFEDLSMEPAENKKYSHIRVTSPNETSPLLPDKIGEHAGSFPTPLSEDDLEIKRLVSELENQLQTSRMDNDAIVAQESSKQYMNADMRHQTSPLTPLHLDEASGNTTDMYIPNHFISDGTDMHPKESCMDEVSISPKAADQSPAGKMEDDEDIWGCSFQLVSLADEPGFHTPTKDCESPLSPEGTCSEDNTKIKANEHQQSSQELSSLSPGSYYSDKPDEKLENEQYTENLIASLAIMSDTVLGKNMLQNDTERKETSQINHHENSSTSSGESDKPFTQSSEYGPFECDVSKKQSNNSTDLFTLEKSVPPPGLKADEAICDGENNLSFVNPAAEQDSFVNNTQQNITSHQSNEKTEASSILSESEEPSPIVTGQNISSKCSPVTKYKERSSDNTSLSFAAGSSTEELDSEKHMIHISQDPIVNPLQQLQLFVARTARNNEELMMMPCYPVQFPITNQSSNDNSNSEQSEDIHSSIHTTESATPVKDKNVGKSDYHILDTLGDTLSGEGLVRALCVSETIAEPVKENGNNKTLIEPIAPQPLTPQHLKEDSNSESKHAVVGTADSIEECGLVSLDLMNENASTVQGEQFGKSTDNALKADHSSVSLTFIGEENAEGVTRAVVDNEIADKSVEKEKQSLDVLELNLQPDEPHCPLLQTYTAPKQSEEKVAKEHLDKDKICECEPTLGIVNTGEKTEYQLCPNESRESIDGNTTSTDNSDHLPVMQKLTEPSEKDTVCSVANSNSEQPPLKLPEVFADISPVENDACEPQNRSKSSSGNVLNIQGCNKLSFMHLQYTSPNMKKTSLCCITGPQDKVMEGDIESKLPTKQAMNNDCDLDLVPIAESVSFDTDLSQKVIESTTNVTANDNNSTASNGSFLSKDNMDDKKICDPITSVPVSPPAYKQTNSNDHNLPEGSATTSHLFCGVPLENDDLCTSSKGSSVSVEHDEQCNCACIEILCPHNKKIILPSLSDQLVKMPSPSRNDSDLNIQHACPANSNSMEPLIDQYSDCVPGKESSAGKGRSVADSSAPIGERKPFKPEETLHYHLPVETFPSGIKEMEGNLFTDKDNLFINSESLTEDDKLCGMDQQKSEAVFGITDDAKQLKLCPDGLSDNQFMEISETFRDETVKESGVCEDPGLFLSEERTQTVMNVLGKVEDDCEGASRGDVLHSLEFSRTLNTLSSSIAVDNVANNSFTENTSKTNAQKLIEFSASSMQHNSQPVIMCEVCSASFRSKQGLMRHKAIKHRLKNASNQSKLTRIKANSTQTKKENIIWKEESKIFKSSTSENTCTIDQETCSLVNSVQEENNHFDQQNFLKGDKHVKENNSVFTSNETVVYHEPNEECVNNAEANTEETNYSSRADLAEPCIVQSGLDSTALIYKETLDAKKSNEGKVAKSKKHRQFKHENPKQNSNSVNTNNERQRKRQTQANTNAIEGNQKVEKIELATSLDAIGRPDDLVKLSPQSEQQMDVSCGPKESEACPLLQLQVMTESYSSTPGEGQRENTIIATNTTVKAHTTSEEWVSQEGISNSGNLSLQGKNCSLIRALLDDSQCEKERNNDSATQMGVGDVCSFSANIQDESHIKIEEETSEKEEVNLLQKDTDCQHSDKTSSSVFNSSVPGQVNGSPLKPIDADPPALTTDCNDETCFGNTQDMTASKHWREHYSNDLELPVLEAMHSNSESRDLSNLESAMSQIFPEENAVVRKKCPRVYGKRSKKHKVDTELNTMGSLCADSVMSDNEHIPTSFTKRPEQCEYATISIDDTIMLHISHNSKTIASKKSSACDEPKVFEESAHEHRSEDAFEGPELSEKDSGNAMELLYHQNCKMETMSEEAVNSTVWNSPQEAMSSTSTHGSITSFEAPSEKVTDVENRVPIIQNELELPKTLAAQLLEPYDSLASDQGNSADLGINGIQVLNHDYELSDRHLIPGSSVNKSSGFSISNTTSEEANNSIKVSKVRSEDGKMVKSRTEMSIKSKDKQYKCKVCFQWFLTIGELDFHKLSHNPSPPPTCYMCVQRKFSSREQLRDHLKEKHAKNKAGIWTCGMCLKEISDVWMYNEHLREHATQFARKGQAQKSVIGMPGCFSEDSAMKTFFNRILNKKPAKSTKAIESGTKSVTKENKVLKEHQEPTLKIKEQSEASVKNKVTFTSALKLSTSWNPEPVKKAESIQKNFSIHPDCKDPSRDCHHCGKQFPKPFKLQRHLVVHSLHKIYLCYKCPIFYLEMQELKAHLKAEHRVLEEPEIKHTTLYTCELCADVMHVIKKSFICSTCNYTFSKKEQYDRHMEKHLAGGSKAQKFRGVMRPHVPLQDGKFDPQSSLAQSCSSISSPPRKKQKISHNRVIEPSSENNIPTVSSINFAHTHLYDNSLPGPSDFLPEIVNTTTVKLHDLAAKRTDRVGDFSELLAEMEQSQLNIVPPRPCVSPAVCHSLSSDLHLVDLDGLPLANVDGQLYNMASSGSSAHTCAVKPNGSVAQGQHPAKDKLLQTESSRSIKQTHDLQKTSFSSQVKIEIAAIENTSSKPNAHECKPTDKHGIDSETKSNHKKRKEHKTWSSSAKSNGNYRISIVEGNKKRKPVRNDCIGTMRKADIPHSIQSISTAREEPAGGHLTSRPKPWTNNPQPKKNGIDLCPPKRLEIRSSNGEHRRKKELISKPLLHSKGGSQSVNSSIKKHRLIQGVKLVESRNYRTAESQSNLLSQLFGQKITSFKIPLRKDISE</sequence>
<feature type="compositionally biased region" description="Polar residues" evidence="2">
    <location>
        <begin position="3517"/>
        <end position="3533"/>
    </location>
</feature>
<feature type="compositionally biased region" description="Polar residues" evidence="2">
    <location>
        <begin position="38"/>
        <end position="60"/>
    </location>
</feature>
<evidence type="ECO:0000256" key="2">
    <source>
        <dbReference type="SAM" id="MobiDB-lite"/>
    </source>
</evidence>
<keyword evidence="5" id="KW-1185">Reference proteome</keyword>
<feature type="compositionally biased region" description="Basic and acidic residues" evidence="2">
    <location>
        <begin position="10"/>
        <end position="36"/>
    </location>
</feature>
<feature type="compositionally biased region" description="Basic and acidic residues" evidence="2">
    <location>
        <begin position="61"/>
        <end position="72"/>
    </location>
</feature>
<feature type="region of interest" description="Disordered" evidence="2">
    <location>
        <begin position="3980"/>
        <end position="4009"/>
    </location>
</feature>
<feature type="compositionally biased region" description="Low complexity" evidence="2">
    <location>
        <begin position="2133"/>
        <end position="2143"/>
    </location>
</feature>
<feature type="compositionally biased region" description="Polar residues" evidence="2">
    <location>
        <begin position="2048"/>
        <end position="2058"/>
    </location>
</feature>
<feature type="compositionally biased region" description="Basic and acidic residues" evidence="2">
    <location>
        <begin position="1929"/>
        <end position="1942"/>
    </location>
</feature>
<dbReference type="PROSITE" id="PS50157">
    <property type="entry name" value="ZINC_FINGER_C2H2_2"/>
    <property type="match status" value="5"/>
</dbReference>
<feature type="region of interest" description="Disordered" evidence="2">
    <location>
        <begin position="1929"/>
        <end position="1971"/>
    </location>
</feature>
<feature type="compositionally biased region" description="Basic residues" evidence="2">
    <location>
        <begin position="123"/>
        <end position="137"/>
    </location>
</feature>
<evidence type="ECO:0000313" key="4">
    <source>
        <dbReference type="Ensembl" id="ENSCMIP00000036358.1"/>
    </source>
</evidence>
<dbReference type="PANTHER" id="PTHR21465">
    <property type="entry name" value="ZINC FINGER PROTEIN 469"/>
    <property type="match status" value="1"/>
</dbReference>
<dbReference type="InterPro" id="IPR036236">
    <property type="entry name" value="Znf_C2H2_sf"/>
</dbReference>
<organism evidence="4 5">
    <name type="scientific">Callorhinchus milii</name>
    <name type="common">Ghost shark</name>
    <dbReference type="NCBI Taxonomy" id="7868"/>
    <lineage>
        <taxon>Eukaryota</taxon>
        <taxon>Metazoa</taxon>
        <taxon>Chordata</taxon>
        <taxon>Craniata</taxon>
        <taxon>Vertebrata</taxon>
        <taxon>Chondrichthyes</taxon>
        <taxon>Holocephali</taxon>
        <taxon>Chimaeriformes</taxon>
        <taxon>Callorhinchidae</taxon>
        <taxon>Callorhinchus</taxon>
    </lineage>
</organism>
<accession>A0A4W3JE36</accession>
<feature type="region of interest" description="Disordered" evidence="2">
    <location>
        <begin position="3063"/>
        <end position="3105"/>
    </location>
</feature>
<feature type="region of interest" description="Disordered" evidence="2">
    <location>
        <begin position="1846"/>
        <end position="1896"/>
    </location>
</feature>
<reference evidence="5" key="1">
    <citation type="journal article" date="2006" name="Science">
        <title>Ancient noncoding elements conserved in the human genome.</title>
        <authorList>
            <person name="Venkatesh B."/>
            <person name="Kirkness E.F."/>
            <person name="Loh Y.H."/>
            <person name="Halpern A.L."/>
            <person name="Lee A.P."/>
            <person name="Johnson J."/>
            <person name="Dandona N."/>
            <person name="Viswanathan L.D."/>
            <person name="Tay A."/>
            <person name="Venter J.C."/>
            <person name="Strausberg R.L."/>
            <person name="Brenner S."/>
        </authorList>
    </citation>
    <scope>NUCLEOTIDE SEQUENCE [LARGE SCALE GENOMIC DNA]</scope>
</reference>
<feature type="region of interest" description="Disordered" evidence="2">
    <location>
        <begin position="3517"/>
        <end position="3536"/>
    </location>
</feature>
<reference evidence="4" key="4">
    <citation type="submission" date="2025-08" db="UniProtKB">
        <authorList>
            <consortium name="Ensembl"/>
        </authorList>
    </citation>
    <scope>IDENTIFICATION</scope>
</reference>